<organism evidence="1">
    <name type="scientific">Arundo donax</name>
    <name type="common">Giant reed</name>
    <name type="synonym">Donax arundinaceus</name>
    <dbReference type="NCBI Taxonomy" id="35708"/>
    <lineage>
        <taxon>Eukaryota</taxon>
        <taxon>Viridiplantae</taxon>
        <taxon>Streptophyta</taxon>
        <taxon>Embryophyta</taxon>
        <taxon>Tracheophyta</taxon>
        <taxon>Spermatophyta</taxon>
        <taxon>Magnoliopsida</taxon>
        <taxon>Liliopsida</taxon>
        <taxon>Poales</taxon>
        <taxon>Poaceae</taxon>
        <taxon>PACMAD clade</taxon>
        <taxon>Arundinoideae</taxon>
        <taxon>Arundineae</taxon>
        <taxon>Arundo</taxon>
    </lineage>
</organism>
<protein>
    <submittedName>
        <fullName evidence="1">Uncharacterized protein</fullName>
    </submittedName>
</protein>
<reference evidence="1" key="1">
    <citation type="submission" date="2014-09" db="EMBL/GenBank/DDBJ databases">
        <authorList>
            <person name="Magalhaes I.L.F."/>
            <person name="Oliveira U."/>
            <person name="Santos F.R."/>
            <person name="Vidigal T.H.D.A."/>
            <person name="Brescovit A.D."/>
            <person name="Santos A.J."/>
        </authorList>
    </citation>
    <scope>NUCLEOTIDE SEQUENCE</scope>
    <source>
        <tissue evidence="1">Shoot tissue taken approximately 20 cm above the soil surface</tissue>
    </source>
</reference>
<dbReference type="EMBL" id="GBRH01196200">
    <property type="protein sequence ID" value="JAE01696.1"/>
    <property type="molecule type" value="Transcribed_RNA"/>
</dbReference>
<sequence length="14" mass="1779">MRHPDGFPWKVPRR</sequence>
<accession>A0A0A9EV10</accession>
<proteinExistence type="predicted"/>
<name>A0A0A9EV10_ARUDO</name>
<reference evidence="1" key="2">
    <citation type="journal article" date="2015" name="Data Brief">
        <title>Shoot transcriptome of the giant reed, Arundo donax.</title>
        <authorList>
            <person name="Barrero R.A."/>
            <person name="Guerrero F.D."/>
            <person name="Moolhuijzen P."/>
            <person name="Goolsby J.A."/>
            <person name="Tidwell J."/>
            <person name="Bellgard S.E."/>
            <person name="Bellgard M.I."/>
        </authorList>
    </citation>
    <scope>NUCLEOTIDE SEQUENCE</scope>
    <source>
        <tissue evidence="1">Shoot tissue taken approximately 20 cm above the soil surface</tissue>
    </source>
</reference>
<evidence type="ECO:0000313" key="1">
    <source>
        <dbReference type="EMBL" id="JAE01696.1"/>
    </source>
</evidence>